<organism evidence="1 2">
    <name type="scientific">Aspergillus uvarum CBS 121591</name>
    <dbReference type="NCBI Taxonomy" id="1448315"/>
    <lineage>
        <taxon>Eukaryota</taxon>
        <taxon>Fungi</taxon>
        <taxon>Dikarya</taxon>
        <taxon>Ascomycota</taxon>
        <taxon>Pezizomycotina</taxon>
        <taxon>Eurotiomycetes</taxon>
        <taxon>Eurotiomycetidae</taxon>
        <taxon>Eurotiales</taxon>
        <taxon>Aspergillaceae</taxon>
        <taxon>Aspergillus</taxon>
        <taxon>Aspergillus subgen. Circumdati</taxon>
    </lineage>
</organism>
<dbReference type="GeneID" id="37138309"/>
<sequence length="67" mass="6891">MRKDLVGLEPAVLLQQGLRGGVDGRDAGLVPAWSGGGCGVVGVGGGGHGGWSWLMDGWAREMNQDRS</sequence>
<dbReference type="EMBL" id="KZ821713">
    <property type="protein sequence ID" value="PYH80068.1"/>
    <property type="molecule type" value="Genomic_DNA"/>
</dbReference>
<protein>
    <submittedName>
        <fullName evidence="1">Uncharacterized protein</fullName>
    </submittedName>
</protein>
<evidence type="ECO:0000313" key="2">
    <source>
        <dbReference type="Proteomes" id="UP000248340"/>
    </source>
</evidence>
<reference evidence="1 2" key="1">
    <citation type="submission" date="2016-12" db="EMBL/GenBank/DDBJ databases">
        <title>The genomes of Aspergillus section Nigri reveals drivers in fungal speciation.</title>
        <authorList>
            <consortium name="DOE Joint Genome Institute"/>
            <person name="Vesth T.C."/>
            <person name="Nybo J."/>
            <person name="Theobald S."/>
            <person name="Brandl J."/>
            <person name="Frisvad J.C."/>
            <person name="Nielsen K.F."/>
            <person name="Lyhne E.K."/>
            <person name="Kogle M.E."/>
            <person name="Kuo A."/>
            <person name="Riley R."/>
            <person name="Clum A."/>
            <person name="Nolan M."/>
            <person name="Lipzen A."/>
            <person name="Salamov A."/>
            <person name="Henrissat B."/>
            <person name="Wiebenga A."/>
            <person name="De Vries R.P."/>
            <person name="Grigoriev I.V."/>
            <person name="Mortensen U.H."/>
            <person name="Andersen M.R."/>
            <person name="Baker S.E."/>
        </authorList>
    </citation>
    <scope>NUCLEOTIDE SEQUENCE [LARGE SCALE GENOMIC DNA]</scope>
    <source>
        <strain evidence="1 2">CBS 121591</strain>
    </source>
</reference>
<dbReference type="VEuPathDB" id="FungiDB:BO82DRAFT_355863"/>
<dbReference type="Proteomes" id="UP000248340">
    <property type="component" value="Unassembled WGS sequence"/>
</dbReference>
<dbReference type="AlphaFoldDB" id="A0A319CWQ3"/>
<name>A0A319CWQ3_9EURO</name>
<keyword evidence="2" id="KW-1185">Reference proteome</keyword>
<gene>
    <name evidence="1" type="ORF">BO82DRAFT_355863</name>
</gene>
<accession>A0A319CWQ3</accession>
<proteinExistence type="predicted"/>
<evidence type="ECO:0000313" key="1">
    <source>
        <dbReference type="EMBL" id="PYH80068.1"/>
    </source>
</evidence>
<dbReference type="RefSeq" id="XP_025490268.1">
    <property type="nucleotide sequence ID" value="XM_025635568.1"/>
</dbReference>